<accession>A0ABT7EKF5</accession>
<protein>
    <submittedName>
        <fullName evidence="1">ABC transporter substrate binding protein</fullName>
    </submittedName>
</protein>
<dbReference type="PANTHER" id="PTHR35271">
    <property type="entry name" value="ABC TRANSPORTER, SUBSTRATE-BINDING LIPOPROTEIN-RELATED"/>
    <property type="match status" value="1"/>
</dbReference>
<dbReference type="InterPro" id="IPR028082">
    <property type="entry name" value="Peripla_BP_I"/>
</dbReference>
<sequence>MFIGRFILLFLLVLSSNAEAQRILIVETLQVPIVTTHTKHIVSRLKRLDNQLEIDVFDGNGQSALIEAHIQEKLACSCFDLLIANGTLAAKIGKKLLVNQGIPMVFVTVADPQGAGLTMADNSSNHFITGRAYSVRRGTKLEIVNQLFKNDKVNIGIVATTYPAALTDIRRIEVIAKEYKNIQLTKKVIEYQDVSNASLDDTYLAAYQAASAIQSQVDFFWSVNGPLSEKSEFVPAMSILKPILYGANIKSVQQGALFTVIPDPEWTGKEIANIVVRILSGTPANKIEIRSASKNILAFNVKTATSLGVVIPFSLLKIAGEHVYH</sequence>
<organism evidence="1 2">
    <name type="scientific">Pseudoalteromonas obscura</name>
    <dbReference type="NCBI Taxonomy" id="3048491"/>
    <lineage>
        <taxon>Bacteria</taxon>
        <taxon>Pseudomonadati</taxon>
        <taxon>Pseudomonadota</taxon>
        <taxon>Gammaproteobacteria</taxon>
        <taxon>Alteromonadales</taxon>
        <taxon>Pseudoalteromonadaceae</taxon>
        <taxon>Pseudoalteromonas</taxon>
    </lineage>
</organism>
<keyword evidence="2" id="KW-1185">Reference proteome</keyword>
<proteinExistence type="predicted"/>
<dbReference type="InterPro" id="IPR007487">
    <property type="entry name" value="ABC_transpt-TYRBP-like"/>
</dbReference>
<name>A0ABT7EKF5_9GAMM</name>
<dbReference type="RefSeq" id="WP_284137201.1">
    <property type="nucleotide sequence ID" value="NZ_JASJUT010000003.1"/>
</dbReference>
<dbReference type="SUPFAM" id="SSF53822">
    <property type="entry name" value="Periplasmic binding protein-like I"/>
    <property type="match status" value="1"/>
</dbReference>
<evidence type="ECO:0000313" key="1">
    <source>
        <dbReference type="EMBL" id="MDK2595534.1"/>
    </source>
</evidence>
<evidence type="ECO:0000313" key="2">
    <source>
        <dbReference type="Proteomes" id="UP001231915"/>
    </source>
</evidence>
<dbReference type="Proteomes" id="UP001231915">
    <property type="component" value="Unassembled WGS sequence"/>
</dbReference>
<comment type="caution">
    <text evidence="1">The sequence shown here is derived from an EMBL/GenBank/DDBJ whole genome shotgun (WGS) entry which is preliminary data.</text>
</comment>
<dbReference type="PANTHER" id="PTHR35271:SF1">
    <property type="entry name" value="ABC TRANSPORTER, SUBSTRATE-BINDING LIPOPROTEIN"/>
    <property type="match status" value="1"/>
</dbReference>
<dbReference type="Pfam" id="PF04392">
    <property type="entry name" value="ABC_sub_bind"/>
    <property type="match status" value="1"/>
</dbReference>
<gene>
    <name evidence="1" type="ORF">QNM18_10800</name>
</gene>
<dbReference type="EMBL" id="JASJUT010000003">
    <property type="protein sequence ID" value="MDK2595534.1"/>
    <property type="molecule type" value="Genomic_DNA"/>
</dbReference>
<dbReference type="Gene3D" id="3.40.50.2300">
    <property type="match status" value="2"/>
</dbReference>
<reference evidence="1 2" key="1">
    <citation type="submission" date="2023-05" db="EMBL/GenBank/DDBJ databases">
        <title>Pseudoalteromonas ardens sp. nov., Pseudoalteromonas obscura sp. nov., and Pseudoalteromonas umbrosa sp. nov., isolated from the coral Montipora capitata.</title>
        <authorList>
            <person name="Thomas E.M."/>
            <person name="Smith E.M."/>
            <person name="Papke E."/>
            <person name="Shlafstein M.D."/>
            <person name="Oline D.K."/>
            <person name="Videau P."/>
            <person name="Saw J.H."/>
            <person name="Strangman W.K."/>
            <person name="Ushijima B."/>
        </authorList>
    </citation>
    <scope>NUCLEOTIDE SEQUENCE [LARGE SCALE GENOMIC DNA]</scope>
    <source>
        <strain evidence="1 2">P94</strain>
    </source>
</reference>